<dbReference type="Proteomes" id="UP001254832">
    <property type="component" value="Unassembled WGS sequence"/>
</dbReference>
<dbReference type="EMBL" id="JAVDTR010000013">
    <property type="protein sequence ID" value="MDR6725782.1"/>
    <property type="molecule type" value="Genomic_DNA"/>
</dbReference>
<protein>
    <submittedName>
        <fullName evidence="1">Uncharacterized protein</fullName>
    </submittedName>
</protein>
<accession>A0AAP5LNI7</accession>
<proteinExistence type="predicted"/>
<sequence>MEPITVLSDGSRSIAYDEMIPRLRQWIVEETCEREHEGIMKEQSGWEKSRYCIVDYKDASCAISAANAIRAFMPQIPLLVITDFHSLIRKRHLQQISGSGEVKLSLWHPGQLDQWLSEIQRWLQTSPQDNKNAIPSTMSIRS</sequence>
<evidence type="ECO:0000313" key="2">
    <source>
        <dbReference type="Proteomes" id="UP001254832"/>
    </source>
</evidence>
<comment type="caution">
    <text evidence="1">The sequence shown here is derived from an EMBL/GenBank/DDBJ whole genome shotgun (WGS) entry which is preliminary data.</text>
</comment>
<organism evidence="1 2">
    <name type="scientific">Paenibacillus amylolyticus</name>
    <dbReference type="NCBI Taxonomy" id="1451"/>
    <lineage>
        <taxon>Bacteria</taxon>
        <taxon>Bacillati</taxon>
        <taxon>Bacillota</taxon>
        <taxon>Bacilli</taxon>
        <taxon>Bacillales</taxon>
        <taxon>Paenibacillaceae</taxon>
        <taxon>Paenibacillus</taxon>
    </lineage>
</organism>
<dbReference type="AlphaFoldDB" id="A0AAP5LNI7"/>
<name>A0AAP5LNI7_PAEAM</name>
<dbReference type="RefSeq" id="WP_310143321.1">
    <property type="nucleotide sequence ID" value="NZ_JAVDTR010000013.1"/>
</dbReference>
<gene>
    <name evidence="1" type="ORF">J2W91_004284</name>
</gene>
<evidence type="ECO:0000313" key="1">
    <source>
        <dbReference type="EMBL" id="MDR6725782.1"/>
    </source>
</evidence>
<reference evidence="1" key="1">
    <citation type="submission" date="2023-07" db="EMBL/GenBank/DDBJ databases">
        <title>Sorghum-associated microbial communities from plants grown in Nebraska, USA.</title>
        <authorList>
            <person name="Schachtman D."/>
        </authorList>
    </citation>
    <scope>NUCLEOTIDE SEQUENCE</scope>
    <source>
        <strain evidence="1">BE80</strain>
    </source>
</reference>